<feature type="region of interest" description="Disordered" evidence="1">
    <location>
        <begin position="1"/>
        <end position="29"/>
    </location>
</feature>
<feature type="domain" description="ADAM cysteine-rich" evidence="2">
    <location>
        <begin position="28"/>
        <end position="82"/>
    </location>
</feature>
<evidence type="ECO:0000259" key="2">
    <source>
        <dbReference type="SMART" id="SM00608"/>
    </source>
</evidence>
<evidence type="ECO:0000256" key="1">
    <source>
        <dbReference type="SAM" id="MobiDB-lite"/>
    </source>
</evidence>
<reference evidence="3 4" key="1">
    <citation type="submission" date="2018-11" db="EMBL/GenBank/DDBJ databases">
        <authorList>
            <consortium name="Pathogen Informatics"/>
        </authorList>
    </citation>
    <scope>NUCLEOTIDE SEQUENCE [LARGE SCALE GENOMIC DNA]</scope>
</reference>
<dbReference type="InterPro" id="IPR006586">
    <property type="entry name" value="ADAM_Cys-rich"/>
</dbReference>
<dbReference type="Pfam" id="PF08516">
    <property type="entry name" value="ADAM_CR"/>
    <property type="match status" value="1"/>
</dbReference>
<evidence type="ECO:0000313" key="4">
    <source>
        <dbReference type="Proteomes" id="UP000281553"/>
    </source>
</evidence>
<accession>A0A3P7MB73</accession>
<feature type="compositionally biased region" description="Low complexity" evidence="1">
    <location>
        <begin position="9"/>
        <end position="24"/>
    </location>
</feature>
<dbReference type="EMBL" id="UYRU01073426">
    <property type="protein sequence ID" value="VDN23430.1"/>
    <property type="molecule type" value="Genomic_DNA"/>
</dbReference>
<dbReference type="Proteomes" id="UP000281553">
    <property type="component" value="Unassembled WGS sequence"/>
</dbReference>
<dbReference type="SMART" id="SM00608">
    <property type="entry name" value="ACR"/>
    <property type="match status" value="1"/>
</dbReference>
<name>A0A3P7MB73_DIBLA</name>
<organism evidence="3 4">
    <name type="scientific">Dibothriocephalus latus</name>
    <name type="common">Fish tapeworm</name>
    <name type="synonym">Diphyllobothrium latum</name>
    <dbReference type="NCBI Taxonomy" id="60516"/>
    <lineage>
        <taxon>Eukaryota</taxon>
        <taxon>Metazoa</taxon>
        <taxon>Spiralia</taxon>
        <taxon>Lophotrochozoa</taxon>
        <taxon>Platyhelminthes</taxon>
        <taxon>Cestoda</taxon>
        <taxon>Eucestoda</taxon>
        <taxon>Diphyllobothriidea</taxon>
        <taxon>Diphyllobothriidae</taxon>
        <taxon>Dibothriocephalus</taxon>
    </lineage>
</organism>
<sequence>MPCRAKPRGNSAEGSSEGSEAASNDNEEEETALCYEGRCPTRSSQCRNLWGPLSQVSDKYCFETLNKNIESACGPGIKCKPE</sequence>
<gene>
    <name evidence="3" type="ORF">DILT_LOCUS14254</name>
</gene>
<keyword evidence="4" id="KW-1185">Reference proteome</keyword>
<dbReference type="OrthoDB" id="6280222at2759"/>
<evidence type="ECO:0000313" key="3">
    <source>
        <dbReference type="EMBL" id="VDN23430.1"/>
    </source>
</evidence>
<proteinExistence type="predicted"/>
<dbReference type="AlphaFoldDB" id="A0A3P7MB73"/>
<protein>
    <recommendedName>
        <fullName evidence="2">ADAM cysteine-rich domain-containing protein</fullName>
    </recommendedName>
</protein>